<accession>A0ABD5MCG0</accession>
<dbReference type="PROSITE" id="PS51257">
    <property type="entry name" value="PROKAR_LIPOPROTEIN"/>
    <property type="match status" value="1"/>
</dbReference>
<gene>
    <name evidence="2" type="ORF">OS889_11180</name>
</gene>
<dbReference type="RefSeq" id="WP_372389879.1">
    <property type="nucleotide sequence ID" value="NZ_JBGNYA010000001.1"/>
</dbReference>
<reference evidence="2 3" key="1">
    <citation type="submission" date="2024-08" db="EMBL/GenBank/DDBJ databases">
        <title>Halobellus sp. MBLA0158 whole genome sequence.</title>
        <authorList>
            <person name="Hwang C.Y."/>
            <person name="Cho E.-S."/>
            <person name="Seo M.-J."/>
        </authorList>
    </citation>
    <scope>NUCLEOTIDE SEQUENCE [LARGE SCALE GENOMIC DNA]</scope>
    <source>
        <strain evidence="2 3">MBLA0158</strain>
    </source>
</reference>
<organism evidence="2 3">
    <name type="scientific">Halobellus rubicundus</name>
    <dbReference type="NCBI Taxonomy" id="2996466"/>
    <lineage>
        <taxon>Archaea</taxon>
        <taxon>Methanobacteriati</taxon>
        <taxon>Methanobacteriota</taxon>
        <taxon>Stenosarchaea group</taxon>
        <taxon>Halobacteria</taxon>
        <taxon>Halobacteriales</taxon>
        <taxon>Haloferacaceae</taxon>
        <taxon>Halobellus</taxon>
    </lineage>
</organism>
<dbReference type="Proteomes" id="UP001570511">
    <property type="component" value="Unassembled WGS sequence"/>
</dbReference>
<feature type="region of interest" description="Disordered" evidence="1">
    <location>
        <begin position="188"/>
        <end position="209"/>
    </location>
</feature>
<proteinExistence type="predicted"/>
<protein>
    <recommendedName>
        <fullName evidence="4">DUF1684 domain-containing protein</fullName>
    </recommendedName>
</protein>
<comment type="caution">
    <text evidence="2">The sequence shown here is derived from an EMBL/GenBank/DDBJ whole genome shotgun (WGS) entry which is preliminary data.</text>
</comment>
<evidence type="ECO:0008006" key="4">
    <source>
        <dbReference type="Google" id="ProtNLM"/>
    </source>
</evidence>
<dbReference type="EMBL" id="JBGNYA010000001">
    <property type="protein sequence ID" value="MFA1611563.1"/>
    <property type="molecule type" value="Genomic_DNA"/>
</dbReference>
<feature type="compositionally biased region" description="Low complexity" evidence="1">
    <location>
        <begin position="197"/>
        <end position="209"/>
    </location>
</feature>
<dbReference type="InterPro" id="IPR006311">
    <property type="entry name" value="TAT_signal"/>
</dbReference>
<keyword evidence="3" id="KW-1185">Reference proteome</keyword>
<dbReference type="AlphaFoldDB" id="A0ABD5MCG0"/>
<evidence type="ECO:0000256" key="1">
    <source>
        <dbReference type="SAM" id="MobiDB-lite"/>
    </source>
</evidence>
<sequence length="209" mass="22869">MSDWSRRRFLAAASLPVVGSVAGCSESLDRTGAEPHFAEQKRPVTDYEREQVRNNEGASLIEDESAARRSYTYEHLTERANVPSFADVPEARQLEQFVDSTDFETESILLLVRPIPECYDLRLVSVSEEDDGVDSQYCRDMRPADVACERDAEDTVGVAIRLPFAGDSFNTLGMGFSSSCDNRPTVVSFEPVTPTNATGAATDAGGADE</sequence>
<name>A0ABD5MCG0_9EURY</name>
<evidence type="ECO:0000313" key="2">
    <source>
        <dbReference type="EMBL" id="MFA1611563.1"/>
    </source>
</evidence>
<evidence type="ECO:0000313" key="3">
    <source>
        <dbReference type="Proteomes" id="UP001570511"/>
    </source>
</evidence>
<dbReference type="PROSITE" id="PS51318">
    <property type="entry name" value="TAT"/>
    <property type="match status" value="1"/>
</dbReference>